<dbReference type="EMBL" id="JAGINU010000001">
    <property type="protein sequence ID" value="MBP2369647.1"/>
    <property type="molecule type" value="Genomic_DNA"/>
</dbReference>
<feature type="region of interest" description="Disordered" evidence="1">
    <location>
        <begin position="48"/>
        <end position="74"/>
    </location>
</feature>
<sequence length="74" mass="8354">MTFRDDLRVDKALQGADFPRTRQEVLDYARDRDADEKTLEAMRGLPERTYESIGQVVDAVPQEPEGDSPGGTDR</sequence>
<protein>
    <recommendedName>
        <fullName evidence="4">DUF2795 domain-containing protein</fullName>
    </recommendedName>
</protein>
<accession>A0ABS4W0D4</accession>
<comment type="caution">
    <text evidence="2">The sequence shown here is derived from an EMBL/GenBank/DDBJ whole genome shotgun (WGS) entry which is preliminary data.</text>
</comment>
<name>A0ABS4W0D4_9PSEU</name>
<dbReference type="RefSeq" id="WP_210031960.1">
    <property type="nucleotide sequence ID" value="NZ_JAGINU010000001.1"/>
</dbReference>
<proteinExistence type="predicted"/>
<evidence type="ECO:0000256" key="1">
    <source>
        <dbReference type="SAM" id="MobiDB-lite"/>
    </source>
</evidence>
<organism evidence="2 3">
    <name type="scientific">Pseudonocardia parietis</name>
    <dbReference type="NCBI Taxonomy" id="570936"/>
    <lineage>
        <taxon>Bacteria</taxon>
        <taxon>Bacillati</taxon>
        <taxon>Actinomycetota</taxon>
        <taxon>Actinomycetes</taxon>
        <taxon>Pseudonocardiales</taxon>
        <taxon>Pseudonocardiaceae</taxon>
        <taxon>Pseudonocardia</taxon>
    </lineage>
</organism>
<dbReference type="Proteomes" id="UP001519295">
    <property type="component" value="Unassembled WGS sequence"/>
</dbReference>
<evidence type="ECO:0008006" key="4">
    <source>
        <dbReference type="Google" id="ProtNLM"/>
    </source>
</evidence>
<keyword evidence="3" id="KW-1185">Reference proteome</keyword>
<reference evidence="2 3" key="1">
    <citation type="submission" date="2021-03" db="EMBL/GenBank/DDBJ databases">
        <title>Sequencing the genomes of 1000 actinobacteria strains.</title>
        <authorList>
            <person name="Klenk H.-P."/>
        </authorList>
    </citation>
    <scope>NUCLEOTIDE SEQUENCE [LARGE SCALE GENOMIC DNA]</scope>
    <source>
        <strain evidence="2 3">DSM 45256</strain>
    </source>
</reference>
<dbReference type="Pfam" id="PF11387">
    <property type="entry name" value="DUF2795"/>
    <property type="match status" value="1"/>
</dbReference>
<evidence type="ECO:0000313" key="3">
    <source>
        <dbReference type="Proteomes" id="UP001519295"/>
    </source>
</evidence>
<evidence type="ECO:0000313" key="2">
    <source>
        <dbReference type="EMBL" id="MBP2369647.1"/>
    </source>
</evidence>
<gene>
    <name evidence="2" type="ORF">JOF36_005343</name>
</gene>
<dbReference type="InterPro" id="IPR021527">
    <property type="entry name" value="DUF2795"/>
</dbReference>